<keyword evidence="2" id="KW-1185">Reference proteome</keyword>
<evidence type="ECO:0000313" key="1">
    <source>
        <dbReference type="EMBL" id="CAD8111665.1"/>
    </source>
</evidence>
<sequence length="55" mass="6172">MYNYVGDPEPYAVEMDKDIKRAGLNYSISVIVQIKLSDSKDTELGKGQESEIIYG</sequence>
<dbReference type="Proteomes" id="UP000692954">
    <property type="component" value="Unassembled WGS sequence"/>
</dbReference>
<reference evidence="1" key="1">
    <citation type="submission" date="2021-01" db="EMBL/GenBank/DDBJ databases">
        <authorList>
            <consortium name="Genoscope - CEA"/>
            <person name="William W."/>
        </authorList>
    </citation>
    <scope>NUCLEOTIDE SEQUENCE</scope>
</reference>
<gene>
    <name evidence="1" type="ORF">PSON_ATCC_30995.1.T0980189</name>
</gene>
<accession>A0A8S1Q906</accession>
<protein>
    <submittedName>
        <fullName evidence="1">Uncharacterized protein</fullName>
    </submittedName>
</protein>
<dbReference type="AlphaFoldDB" id="A0A8S1Q906"/>
<dbReference type="EMBL" id="CAJJDN010000098">
    <property type="protein sequence ID" value="CAD8111665.1"/>
    <property type="molecule type" value="Genomic_DNA"/>
</dbReference>
<organism evidence="1 2">
    <name type="scientific">Paramecium sonneborni</name>
    <dbReference type="NCBI Taxonomy" id="65129"/>
    <lineage>
        <taxon>Eukaryota</taxon>
        <taxon>Sar</taxon>
        <taxon>Alveolata</taxon>
        <taxon>Ciliophora</taxon>
        <taxon>Intramacronucleata</taxon>
        <taxon>Oligohymenophorea</taxon>
        <taxon>Peniculida</taxon>
        <taxon>Parameciidae</taxon>
        <taxon>Paramecium</taxon>
    </lineage>
</organism>
<evidence type="ECO:0000313" key="2">
    <source>
        <dbReference type="Proteomes" id="UP000692954"/>
    </source>
</evidence>
<comment type="caution">
    <text evidence="1">The sequence shown here is derived from an EMBL/GenBank/DDBJ whole genome shotgun (WGS) entry which is preliminary data.</text>
</comment>
<name>A0A8S1Q906_9CILI</name>
<proteinExistence type="predicted"/>